<dbReference type="SUPFAM" id="SSF52172">
    <property type="entry name" value="CheY-like"/>
    <property type="match status" value="1"/>
</dbReference>
<evidence type="ECO:0000256" key="3">
    <source>
        <dbReference type="ARBA" id="ARBA00023015"/>
    </source>
</evidence>
<sequence>MTQIPEPADLADSALGRSAVLAQALAELTNTLVRQFDVVEFLHKLTTYAVLLAGANAAGVVLADTHGDLHVIASSTEQTRLLELFEVQGAQGPCLDAYRAAAAVQASGTAAAEQWPQFAPAAFQLGFQTMAAVPLALEDESIGALNLLHVSKQPFTDGELFTARAMADIAAIGLLQERALRESRMLSAQLQHALTSRIDIEHAKGAIVHQMGLTPDEAFELIRQYARRTKRGLVDVAHDIASKRLTAADLAPRTDHA</sequence>
<dbReference type="InterPro" id="IPR003018">
    <property type="entry name" value="GAF"/>
</dbReference>
<comment type="caution">
    <text evidence="6">The sequence shown here is derived from an EMBL/GenBank/DDBJ whole genome shotgun (WGS) entry which is preliminary data.</text>
</comment>
<keyword evidence="7" id="KW-1185">Reference proteome</keyword>
<dbReference type="EMBL" id="JACHIR010000001">
    <property type="protein sequence ID" value="MBB5889927.1"/>
    <property type="molecule type" value="Genomic_DNA"/>
</dbReference>
<dbReference type="AlphaFoldDB" id="A0A7W9NE52"/>
<keyword evidence="3" id="KW-0805">Transcription regulation</keyword>
<dbReference type="SMART" id="SM01012">
    <property type="entry name" value="ANTAR"/>
    <property type="match status" value="1"/>
</dbReference>
<evidence type="ECO:0000256" key="2">
    <source>
        <dbReference type="ARBA" id="ARBA00022777"/>
    </source>
</evidence>
<proteinExistence type="predicted"/>
<dbReference type="InterPro" id="IPR036388">
    <property type="entry name" value="WH-like_DNA-bd_sf"/>
</dbReference>
<dbReference type="Pfam" id="PF13185">
    <property type="entry name" value="GAF_2"/>
    <property type="match status" value="1"/>
</dbReference>
<evidence type="ECO:0000256" key="1">
    <source>
        <dbReference type="ARBA" id="ARBA00022679"/>
    </source>
</evidence>
<keyword evidence="1" id="KW-0808">Transferase</keyword>
<dbReference type="InterPro" id="IPR005561">
    <property type="entry name" value="ANTAR"/>
</dbReference>
<organism evidence="6 7">
    <name type="scientific">Kutzneria kofuensis</name>
    <dbReference type="NCBI Taxonomy" id="103725"/>
    <lineage>
        <taxon>Bacteria</taxon>
        <taxon>Bacillati</taxon>
        <taxon>Actinomycetota</taxon>
        <taxon>Actinomycetes</taxon>
        <taxon>Pseudonocardiales</taxon>
        <taxon>Pseudonocardiaceae</taxon>
        <taxon>Kutzneria</taxon>
    </lineage>
</organism>
<evidence type="ECO:0000313" key="7">
    <source>
        <dbReference type="Proteomes" id="UP000585638"/>
    </source>
</evidence>
<name>A0A7W9NE52_9PSEU</name>
<dbReference type="InterPro" id="IPR012074">
    <property type="entry name" value="GAF_ANTAR"/>
</dbReference>
<dbReference type="SMART" id="SM00065">
    <property type="entry name" value="GAF"/>
    <property type="match status" value="1"/>
</dbReference>
<feature type="domain" description="ANTAR" evidence="5">
    <location>
        <begin position="180"/>
        <end position="241"/>
    </location>
</feature>
<dbReference type="Proteomes" id="UP000585638">
    <property type="component" value="Unassembled WGS sequence"/>
</dbReference>
<dbReference type="Pfam" id="PF03861">
    <property type="entry name" value="ANTAR"/>
    <property type="match status" value="1"/>
</dbReference>
<dbReference type="PIRSF" id="PIRSF036625">
    <property type="entry name" value="GAF_ANTAR"/>
    <property type="match status" value="1"/>
</dbReference>
<gene>
    <name evidence="6" type="ORF">BJ998_001123</name>
</gene>
<keyword evidence="4" id="KW-0804">Transcription</keyword>
<reference evidence="6 7" key="1">
    <citation type="submission" date="2020-08" db="EMBL/GenBank/DDBJ databases">
        <title>Sequencing the genomes of 1000 actinobacteria strains.</title>
        <authorList>
            <person name="Klenk H.-P."/>
        </authorList>
    </citation>
    <scope>NUCLEOTIDE SEQUENCE [LARGE SCALE GENOMIC DNA]</scope>
    <source>
        <strain evidence="6 7">DSM 43851</strain>
    </source>
</reference>
<dbReference type="RefSeq" id="WP_184859074.1">
    <property type="nucleotide sequence ID" value="NZ_BAAAWY010000008.1"/>
</dbReference>
<dbReference type="GO" id="GO:0003723">
    <property type="term" value="F:RNA binding"/>
    <property type="evidence" value="ECO:0007669"/>
    <property type="project" value="InterPro"/>
</dbReference>
<dbReference type="InterPro" id="IPR029016">
    <property type="entry name" value="GAF-like_dom_sf"/>
</dbReference>
<dbReference type="InterPro" id="IPR011006">
    <property type="entry name" value="CheY-like_superfamily"/>
</dbReference>
<dbReference type="SUPFAM" id="SSF55781">
    <property type="entry name" value="GAF domain-like"/>
    <property type="match status" value="1"/>
</dbReference>
<evidence type="ECO:0000259" key="5">
    <source>
        <dbReference type="PROSITE" id="PS50921"/>
    </source>
</evidence>
<keyword evidence="2" id="KW-0418">Kinase</keyword>
<evidence type="ECO:0000256" key="4">
    <source>
        <dbReference type="ARBA" id="ARBA00023163"/>
    </source>
</evidence>
<dbReference type="Gene3D" id="1.10.10.10">
    <property type="entry name" value="Winged helix-like DNA-binding domain superfamily/Winged helix DNA-binding domain"/>
    <property type="match status" value="1"/>
</dbReference>
<protein>
    <submittedName>
        <fullName evidence="6">GAF domain-containing protein</fullName>
    </submittedName>
</protein>
<dbReference type="PROSITE" id="PS50921">
    <property type="entry name" value="ANTAR"/>
    <property type="match status" value="1"/>
</dbReference>
<accession>A0A7W9NE52</accession>
<dbReference type="GO" id="GO:0016301">
    <property type="term" value="F:kinase activity"/>
    <property type="evidence" value="ECO:0007669"/>
    <property type="project" value="UniProtKB-KW"/>
</dbReference>
<evidence type="ECO:0000313" key="6">
    <source>
        <dbReference type="EMBL" id="MBB5889927.1"/>
    </source>
</evidence>
<dbReference type="Gene3D" id="3.30.450.40">
    <property type="match status" value="1"/>
</dbReference>